<dbReference type="InterPro" id="IPR001715">
    <property type="entry name" value="CH_dom"/>
</dbReference>
<name>A0AAD9JV51_9ANNE</name>
<accession>A0AAD9JV51</accession>
<reference evidence="4" key="1">
    <citation type="journal article" date="2023" name="Mol. Biol. Evol.">
        <title>Third-Generation Sequencing Reveals the Adaptive Role of the Epigenome in Three Deep-Sea Polychaetes.</title>
        <authorList>
            <person name="Perez M."/>
            <person name="Aroh O."/>
            <person name="Sun Y."/>
            <person name="Lan Y."/>
            <person name="Juniper S.K."/>
            <person name="Young C.R."/>
            <person name="Angers B."/>
            <person name="Qian P.Y."/>
        </authorList>
    </citation>
    <scope>NUCLEOTIDE SEQUENCE</scope>
    <source>
        <strain evidence="4">P08H-3</strain>
    </source>
</reference>
<dbReference type="AlphaFoldDB" id="A0AAD9JV51"/>
<keyword evidence="5" id="KW-1185">Reference proteome</keyword>
<dbReference type="GO" id="GO:0015629">
    <property type="term" value="C:actin cytoskeleton"/>
    <property type="evidence" value="ECO:0007669"/>
    <property type="project" value="TreeGrafter"/>
</dbReference>
<evidence type="ECO:0000313" key="5">
    <source>
        <dbReference type="Proteomes" id="UP001208570"/>
    </source>
</evidence>
<evidence type="ECO:0000256" key="1">
    <source>
        <dbReference type="ARBA" id="ARBA00009631"/>
    </source>
</evidence>
<dbReference type="PANTHER" id="PTHR47385">
    <property type="entry name" value="CALPONIN"/>
    <property type="match status" value="1"/>
</dbReference>
<dbReference type="Gene3D" id="1.10.418.10">
    <property type="entry name" value="Calponin-like domain"/>
    <property type="match status" value="1"/>
</dbReference>
<gene>
    <name evidence="4" type="ORF">LSH36_150g01013</name>
</gene>
<dbReference type="PRINTS" id="PR00888">
    <property type="entry name" value="SM22CALPONIN"/>
</dbReference>
<dbReference type="Pfam" id="PF00402">
    <property type="entry name" value="Calponin"/>
    <property type="match status" value="1"/>
</dbReference>
<dbReference type="SUPFAM" id="SSF47576">
    <property type="entry name" value="Calponin-homology domain, CH-domain"/>
    <property type="match status" value="1"/>
</dbReference>
<dbReference type="EMBL" id="JAODUP010000150">
    <property type="protein sequence ID" value="KAK2159584.1"/>
    <property type="molecule type" value="Genomic_DNA"/>
</dbReference>
<comment type="similarity">
    <text evidence="1 2">Belongs to the calponin family.</text>
</comment>
<dbReference type="InterPro" id="IPR050606">
    <property type="entry name" value="Calponin-like"/>
</dbReference>
<dbReference type="InterPro" id="IPR036872">
    <property type="entry name" value="CH_dom_sf"/>
</dbReference>
<dbReference type="GO" id="GO:0007015">
    <property type="term" value="P:actin filament organization"/>
    <property type="evidence" value="ECO:0007669"/>
    <property type="project" value="TreeGrafter"/>
</dbReference>
<comment type="caution">
    <text evidence="4">The sequence shown here is derived from an EMBL/GenBank/DDBJ whole genome shotgun (WGS) entry which is preliminary data.</text>
</comment>
<dbReference type="InterPro" id="IPR000557">
    <property type="entry name" value="Calponin_repeat"/>
</dbReference>
<dbReference type="PROSITE" id="PS01052">
    <property type="entry name" value="CALPONIN_1"/>
    <property type="match status" value="1"/>
</dbReference>
<feature type="domain" description="Calponin-homology (CH)" evidence="3">
    <location>
        <begin position="25"/>
        <end position="146"/>
    </location>
</feature>
<sequence>MSTFRATKSGLSRETQQKINAKYDPDLAHMCLDWIQEMINTNLNSGEDPIDFNTSGDAKNFSTVLHNGLILARLANVLVSGSVPRSKYTREPKLAFKQMELIEIFINKSREFGVPDHESFQTVDLFEEQNLYQVLVSLQSLGRKAKGRGMLGFGPKEAEPKPRHFTEEQLKAGVNIISLQMGTNKGATQSGMTFGKQRMIID</sequence>
<dbReference type="PANTHER" id="PTHR47385:SF14">
    <property type="entry name" value="TRANSGELIN"/>
    <property type="match status" value="1"/>
</dbReference>
<dbReference type="Proteomes" id="UP001208570">
    <property type="component" value="Unassembled WGS sequence"/>
</dbReference>
<dbReference type="PROSITE" id="PS51122">
    <property type="entry name" value="CALPONIN_2"/>
    <property type="match status" value="1"/>
</dbReference>
<organism evidence="4 5">
    <name type="scientific">Paralvinella palmiformis</name>
    <dbReference type="NCBI Taxonomy" id="53620"/>
    <lineage>
        <taxon>Eukaryota</taxon>
        <taxon>Metazoa</taxon>
        <taxon>Spiralia</taxon>
        <taxon>Lophotrochozoa</taxon>
        <taxon>Annelida</taxon>
        <taxon>Polychaeta</taxon>
        <taxon>Sedentaria</taxon>
        <taxon>Canalipalpata</taxon>
        <taxon>Terebellida</taxon>
        <taxon>Terebelliformia</taxon>
        <taxon>Alvinellidae</taxon>
        <taxon>Paralvinella</taxon>
    </lineage>
</organism>
<dbReference type="InterPro" id="IPR003096">
    <property type="entry name" value="SM22_calponin"/>
</dbReference>
<proteinExistence type="inferred from homology"/>
<dbReference type="PROSITE" id="PS50021">
    <property type="entry name" value="CH"/>
    <property type="match status" value="1"/>
</dbReference>
<evidence type="ECO:0000256" key="2">
    <source>
        <dbReference type="RuleBase" id="RU361224"/>
    </source>
</evidence>
<dbReference type="GO" id="GO:0051015">
    <property type="term" value="F:actin filament binding"/>
    <property type="evidence" value="ECO:0007669"/>
    <property type="project" value="TreeGrafter"/>
</dbReference>
<evidence type="ECO:0000313" key="4">
    <source>
        <dbReference type="EMBL" id="KAK2159584.1"/>
    </source>
</evidence>
<dbReference type="SMART" id="SM00033">
    <property type="entry name" value="CH"/>
    <property type="match status" value="1"/>
</dbReference>
<protein>
    <recommendedName>
        <fullName evidence="2">Transgelin</fullName>
    </recommendedName>
</protein>
<evidence type="ECO:0000259" key="3">
    <source>
        <dbReference type="PROSITE" id="PS50021"/>
    </source>
</evidence>
<dbReference type="Pfam" id="PF00307">
    <property type="entry name" value="CH"/>
    <property type="match status" value="1"/>
</dbReference>